<gene>
    <name evidence="1" type="ORF">B0H16DRAFT_1263523</name>
</gene>
<proteinExistence type="predicted"/>
<dbReference type="EMBL" id="JARKIB010000221">
    <property type="protein sequence ID" value="KAJ7722323.1"/>
    <property type="molecule type" value="Genomic_DNA"/>
</dbReference>
<evidence type="ECO:0000313" key="2">
    <source>
        <dbReference type="Proteomes" id="UP001215598"/>
    </source>
</evidence>
<name>A0AAD7HJY6_9AGAR</name>
<comment type="caution">
    <text evidence="1">The sequence shown here is derived from an EMBL/GenBank/DDBJ whole genome shotgun (WGS) entry which is preliminary data.</text>
</comment>
<dbReference type="AlphaFoldDB" id="A0AAD7HJY6"/>
<organism evidence="1 2">
    <name type="scientific">Mycena metata</name>
    <dbReference type="NCBI Taxonomy" id="1033252"/>
    <lineage>
        <taxon>Eukaryota</taxon>
        <taxon>Fungi</taxon>
        <taxon>Dikarya</taxon>
        <taxon>Basidiomycota</taxon>
        <taxon>Agaricomycotina</taxon>
        <taxon>Agaricomycetes</taxon>
        <taxon>Agaricomycetidae</taxon>
        <taxon>Agaricales</taxon>
        <taxon>Marasmiineae</taxon>
        <taxon>Mycenaceae</taxon>
        <taxon>Mycena</taxon>
    </lineage>
</organism>
<evidence type="ECO:0000313" key="1">
    <source>
        <dbReference type="EMBL" id="KAJ7722323.1"/>
    </source>
</evidence>
<sequence>FLKGHGYPLFNPQPSDDLRGIARTGGVQIGDIGVLTPDGSFDPLFNITFPSDHPANSRFGVPQDFVPVMLAERDIVIREQYDRLGSIISNVSIAKQRLDMLTSLIFADRFSPVGAGATVELSTSSSATAILILPDGASSMNLRALQKFRECALKHAQIWYELVNKDLGHMVRNGDLVLVTGVTKSASW</sequence>
<accession>A0AAD7HJY6</accession>
<feature type="non-terminal residue" evidence="1">
    <location>
        <position position="188"/>
    </location>
</feature>
<dbReference type="Proteomes" id="UP001215598">
    <property type="component" value="Unassembled WGS sequence"/>
</dbReference>
<feature type="non-terminal residue" evidence="1">
    <location>
        <position position="1"/>
    </location>
</feature>
<reference evidence="1" key="1">
    <citation type="submission" date="2023-03" db="EMBL/GenBank/DDBJ databases">
        <title>Massive genome expansion in bonnet fungi (Mycena s.s.) driven by repeated elements and novel gene families across ecological guilds.</title>
        <authorList>
            <consortium name="Lawrence Berkeley National Laboratory"/>
            <person name="Harder C.B."/>
            <person name="Miyauchi S."/>
            <person name="Viragh M."/>
            <person name="Kuo A."/>
            <person name="Thoen E."/>
            <person name="Andreopoulos B."/>
            <person name="Lu D."/>
            <person name="Skrede I."/>
            <person name="Drula E."/>
            <person name="Henrissat B."/>
            <person name="Morin E."/>
            <person name="Kohler A."/>
            <person name="Barry K."/>
            <person name="LaButti K."/>
            <person name="Morin E."/>
            <person name="Salamov A."/>
            <person name="Lipzen A."/>
            <person name="Mereny Z."/>
            <person name="Hegedus B."/>
            <person name="Baldrian P."/>
            <person name="Stursova M."/>
            <person name="Weitz H."/>
            <person name="Taylor A."/>
            <person name="Grigoriev I.V."/>
            <person name="Nagy L.G."/>
            <person name="Martin F."/>
            <person name="Kauserud H."/>
        </authorList>
    </citation>
    <scope>NUCLEOTIDE SEQUENCE</scope>
    <source>
        <strain evidence="1">CBHHK182m</strain>
    </source>
</reference>
<protein>
    <submittedName>
        <fullName evidence="1">Uncharacterized protein</fullName>
    </submittedName>
</protein>
<keyword evidence="2" id="KW-1185">Reference proteome</keyword>